<dbReference type="AlphaFoldDB" id="A0A4C1TFT7"/>
<comment type="caution">
    <text evidence="1">The sequence shown here is derived from an EMBL/GenBank/DDBJ whole genome shotgun (WGS) entry which is preliminary data.</text>
</comment>
<keyword evidence="2" id="KW-1185">Reference proteome</keyword>
<proteinExistence type="predicted"/>
<evidence type="ECO:0000313" key="2">
    <source>
        <dbReference type="Proteomes" id="UP000299102"/>
    </source>
</evidence>
<organism evidence="1 2">
    <name type="scientific">Eumeta variegata</name>
    <name type="common">Bagworm moth</name>
    <name type="synonym">Eumeta japonica</name>
    <dbReference type="NCBI Taxonomy" id="151549"/>
    <lineage>
        <taxon>Eukaryota</taxon>
        <taxon>Metazoa</taxon>
        <taxon>Ecdysozoa</taxon>
        <taxon>Arthropoda</taxon>
        <taxon>Hexapoda</taxon>
        <taxon>Insecta</taxon>
        <taxon>Pterygota</taxon>
        <taxon>Neoptera</taxon>
        <taxon>Endopterygota</taxon>
        <taxon>Lepidoptera</taxon>
        <taxon>Glossata</taxon>
        <taxon>Ditrysia</taxon>
        <taxon>Tineoidea</taxon>
        <taxon>Psychidae</taxon>
        <taxon>Oiketicinae</taxon>
        <taxon>Eumeta</taxon>
    </lineage>
</organism>
<protein>
    <submittedName>
        <fullName evidence="1">Uncharacterized protein</fullName>
    </submittedName>
</protein>
<evidence type="ECO:0000313" key="1">
    <source>
        <dbReference type="EMBL" id="GBP13342.1"/>
    </source>
</evidence>
<accession>A0A4C1TFT7</accession>
<dbReference type="Proteomes" id="UP000299102">
    <property type="component" value="Unassembled WGS sequence"/>
</dbReference>
<name>A0A4C1TFT7_EUMVA</name>
<dbReference type="EMBL" id="BGZK01000056">
    <property type="protein sequence ID" value="GBP13342.1"/>
    <property type="molecule type" value="Genomic_DNA"/>
</dbReference>
<reference evidence="1 2" key="1">
    <citation type="journal article" date="2019" name="Commun. Biol.">
        <title>The bagworm genome reveals a unique fibroin gene that provides high tensile strength.</title>
        <authorList>
            <person name="Kono N."/>
            <person name="Nakamura H."/>
            <person name="Ohtoshi R."/>
            <person name="Tomita M."/>
            <person name="Numata K."/>
            <person name="Arakawa K."/>
        </authorList>
    </citation>
    <scope>NUCLEOTIDE SEQUENCE [LARGE SCALE GENOMIC DNA]</scope>
</reference>
<sequence length="103" mass="11768">MFTPHFPSTQPIYMAKLHLRELVPASFVDQNESRVSIRTGDIGKESQSATPAQEPELEINFSEAGASSYGLIAHSNEIREMRKEPTLLRERFNLDLIRIRELL</sequence>
<gene>
    <name evidence="1" type="ORF">EVAR_8252_1</name>
</gene>